<proteinExistence type="predicted"/>
<evidence type="ECO:0000259" key="1">
    <source>
        <dbReference type="PROSITE" id="PS50878"/>
    </source>
</evidence>
<keyword evidence="3" id="KW-1185">Reference proteome</keyword>
<accession>A0A2I0UTZ9</accession>
<dbReference type="SUPFAM" id="SSF56672">
    <property type="entry name" value="DNA/RNA polymerases"/>
    <property type="match status" value="1"/>
</dbReference>
<protein>
    <submittedName>
        <fullName evidence="2">Rna-directed dna polymerase from mobile element jockey-like</fullName>
    </submittedName>
</protein>
<evidence type="ECO:0000313" key="2">
    <source>
        <dbReference type="EMBL" id="PKU49506.1"/>
    </source>
</evidence>
<dbReference type="Proteomes" id="UP000233556">
    <property type="component" value="Unassembled WGS sequence"/>
</dbReference>
<dbReference type="AlphaFoldDB" id="A0A2I0UTZ9"/>
<evidence type="ECO:0000313" key="3">
    <source>
        <dbReference type="Proteomes" id="UP000233556"/>
    </source>
</evidence>
<dbReference type="GO" id="GO:0003964">
    <property type="term" value="F:RNA-directed DNA polymerase activity"/>
    <property type="evidence" value="ECO:0007669"/>
    <property type="project" value="UniProtKB-KW"/>
</dbReference>
<gene>
    <name evidence="2" type="ORF">llap_215</name>
</gene>
<dbReference type="OrthoDB" id="416454at2759"/>
<organism evidence="2 3">
    <name type="scientific">Limosa lapponica baueri</name>
    <dbReference type="NCBI Taxonomy" id="1758121"/>
    <lineage>
        <taxon>Eukaryota</taxon>
        <taxon>Metazoa</taxon>
        <taxon>Chordata</taxon>
        <taxon>Craniata</taxon>
        <taxon>Vertebrata</taxon>
        <taxon>Euteleostomi</taxon>
        <taxon>Archelosauria</taxon>
        <taxon>Archosauria</taxon>
        <taxon>Dinosauria</taxon>
        <taxon>Saurischia</taxon>
        <taxon>Theropoda</taxon>
        <taxon>Coelurosauria</taxon>
        <taxon>Aves</taxon>
        <taxon>Neognathae</taxon>
        <taxon>Neoaves</taxon>
        <taxon>Charadriiformes</taxon>
        <taxon>Scolopacidae</taxon>
        <taxon>Limosa</taxon>
    </lineage>
</organism>
<feature type="domain" description="Reverse transcriptase" evidence="1">
    <location>
        <begin position="1"/>
        <end position="200"/>
    </location>
</feature>
<keyword evidence="2" id="KW-0808">Transferase</keyword>
<reference evidence="3" key="1">
    <citation type="submission" date="2017-11" db="EMBL/GenBank/DDBJ databases">
        <authorList>
            <person name="Lima N.C."/>
            <person name="Parody-Merino A.M."/>
            <person name="Battley P.F."/>
            <person name="Fidler A.E."/>
            <person name="Prosdocimi F."/>
        </authorList>
    </citation>
    <scope>NUCLEOTIDE SEQUENCE [LARGE SCALE GENOMIC DNA]</scope>
</reference>
<dbReference type="PANTHER" id="PTHR33332">
    <property type="entry name" value="REVERSE TRANSCRIPTASE DOMAIN-CONTAINING PROTEIN"/>
    <property type="match status" value="1"/>
</dbReference>
<name>A0A2I0UTZ9_LIMLA</name>
<dbReference type="PROSITE" id="PS50878">
    <property type="entry name" value="RT_POL"/>
    <property type="match status" value="1"/>
</dbReference>
<dbReference type="EMBL" id="KZ505637">
    <property type="protein sequence ID" value="PKU49506.1"/>
    <property type="molecule type" value="Genomic_DNA"/>
</dbReference>
<dbReference type="InterPro" id="IPR000477">
    <property type="entry name" value="RT_dom"/>
</dbReference>
<keyword evidence="2" id="KW-0695">RNA-directed DNA polymerase</keyword>
<keyword evidence="2" id="KW-0548">Nucleotidyltransferase</keyword>
<reference evidence="3" key="2">
    <citation type="submission" date="2017-12" db="EMBL/GenBank/DDBJ databases">
        <title>Genome sequence of the Bar-tailed Godwit (Limosa lapponica baueri).</title>
        <authorList>
            <person name="Lima N.C.B."/>
            <person name="Parody-Merino A.M."/>
            <person name="Battley P.F."/>
            <person name="Fidler A.E."/>
            <person name="Prosdocimi F."/>
        </authorList>
    </citation>
    <scope>NUCLEOTIDE SEQUENCE [LARGE SCALE GENOMIC DNA]</scope>
</reference>
<sequence>MQDNQVIRPSQHGFMKGRSCFASLTSFYDKMTHSEDKGKAVDVVSLEFSKAFDNISHSILLEKLAAHDLDECILHWVKKWLDGQAQRVVVVNGVKSSWQPVTSGVPQGSVVGPVLFNVFINKKKGSSAPSAKFYKVPMLYEFLTSFQFLITVTVLENSIQSWRMILKESYAPLDRVQKGGAKLDRDLENMVYDYRLEESS</sequence>
<dbReference type="InterPro" id="IPR043502">
    <property type="entry name" value="DNA/RNA_pol_sf"/>
</dbReference>
<dbReference type="Pfam" id="PF00078">
    <property type="entry name" value="RVT_1"/>
    <property type="match status" value="1"/>
</dbReference>